<gene>
    <name evidence="1" type="ORF">Amon02_001207800</name>
</gene>
<evidence type="ECO:0000313" key="2">
    <source>
        <dbReference type="Proteomes" id="UP001165064"/>
    </source>
</evidence>
<dbReference type="Proteomes" id="UP001165064">
    <property type="component" value="Unassembled WGS sequence"/>
</dbReference>
<accession>A0ACB5U9B8</accession>
<comment type="caution">
    <text evidence="1">The sequence shown here is derived from an EMBL/GenBank/DDBJ whole genome shotgun (WGS) entry which is preliminary data.</text>
</comment>
<name>A0ACB5U9B8_AMBMO</name>
<keyword evidence="2" id="KW-1185">Reference proteome</keyword>
<proteinExistence type="predicted"/>
<dbReference type="EMBL" id="BSXS01013999">
    <property type="protein sequence ID" value="GMF04741.1"/>
    <property type="molecule type" value="Genomic_DNA"/>
</dbReference>
<protein>
    <submittedName>
        <fullName evidence="1">Unnamed protein product</fullName>
    </submittedName>
</protein>
<sequence length="258" mass="28571">MDFNNQHIDQDTIPIKKLNIFPLVEKFTVKHLYTQEISYWAAVIVRNSNRRDDSMGGRRQCAYFGCGKWEDTPRQFAKCRRCKRAKYCSKECQSKAWTYHKYWCNTASSSTGSTTSGSTSSTATGSTSQAASSTHGGPDSHQGYRGRVQRPAPVRQSSNTAGQSAVPQQSSSQSQNGTTNEQRQGPPLPQQQPQAQQPQPQQPLQLNQTLALASQLSGDETRANSLATSELSQENHENSNSLSSLGINRPDQMNSHHH</sequence>
<reference evidence="1" key="1">
    <citation type="submission" date="2023-04" db="EMBL/GenBank/DDBJ databases">
        <title>Ambrosiozyma monospora NBRC 10751.</title>
        <authorList>
            <person name="Ichikawa N."/>
            <person name="Sato H."/>
            <person name="Tonouchi N."/>
        </authorList>
    </citation>
    <scope>NUCLEOTIDE SEQUENCE</scope>
    <source>
        <strain evidence="1">NBRC 10751</strain>
    </source>
</reference>
<evidence type="ECO:0000313" key="1">
    <source>
        <dbReference type="EMBL" id="GMF04741.1"/>
    </source>
</evidence>
<organism evidence="1 2">
    <name type="scientific">Ambrosiozyma monospora</name>
    <name type="common">Yeast</name>
    <name type="synonym">Endomycopsis monosporus</name>
    <dbReference type="NCBI Taxonomy" id="43982"/>
    <lineage>
        <taxon>Eukaryota</taxon>
        <taxon>Fungi</taxon>
        <taxon>Dikarya</taxon>
        <taxon>Ascomycota</taxon>
        <taxon>Saccharomycotina</taxon>
        <taxon>Pichiomycetes</taxon>
        <taxon>Pichiales</taxon>
        <taxon>Pichiaceae</taxon>
        <taxon>Ambrosiozyma</taxon>
    </lineage>
</organism>